<gene>
    <name evidence="1" type="ORF">TNCT_717281</name>
</gene>
<dbReference type="AlphaFoldDB" id="A0A8X6H3D5"/>
<comment type="caution">
    <text evidence="1">The sequence shown here is derived from an EMBL/GenBank/DDBJ whole genome shotgun (WGS) entry which is preliminary data.</text>
</comment>
<keyword evidence="2" id="KW-1185">Reference proteome</keyword>
<protein>
    <submittedName>
        <fullName evidence="1">Uncharacterized protein</fullName>
    </submittedName>
</protein>
<accession>A0A8X6H3D5</accession>
<name>A0A8X6H3D5_TRICU</name>
<organism evidence="1 2">
    <name type="scientific">Trichonephila clavata</name>
    <name type="common">Joro spider</name>
    <name type="synonym">Nephila clavata</name>
    <dbReference type="NCBI Taxonomy" id="2740835"/>
    <lineage>
        <taxon>Eukaryota</taxon>
        <taxon>Metazoa</taxon>
        <taxon>Ecdysozoa</taxon>
        <taxon>Arthropoda</taxon>
        <taxon>Chelicerata</taxon>
        <taxon>Arachnida</taxon>
        <taxon>Araneae</taxon>
        <taxon>Araneomorphae</taxon>
        <taxon>Entelegynae</taxon>
        <taxon>Araneoidea</taxon>
        <taxon>Nephilidae</taxon>
        <taxon>Trichonephila</taxon>
    </lineage>
</organism>
<evidence type="ECO:0000313" key="1">
    <source>
        <dbReference type="EMBL" id="GFR16243.1"/>
    </source>
</evidence>
<proteinExistence type="predicted"/>
<evidence type="ECO:0000313" key="2">
    <source>
        <dbReference type="Proteomes" id="UP000887116"/>
    </source>
</evidence>
<reference evidence="1" key="1">
    <citation type="submission" date="2020-07" db="EMBL/GenBank/DDBJ databases">
        <title>Multicomponent nature underlies the extraordinary mechanical properties of spider dragline silk.</title>
        <authorList>
            <person name="Kono N."/>
            <person name="Nakamura H."/>
            <person name="Mori M."/>
            <person name="Yoshida Y."/>
            <person name="Ohtoshi R."/>
            <person name="Malay A.D."/>
            <person name="Moran D.A.P."/>
            <person name="Tomita M."/>
            <person name="Numata K."/>
            <person name="Arakawa K."/>
        </authorList>
    </citation>
    <scope>NUCLEOTIDE SEQUENCE</scope>
</reference>
<dbReference type="Proteomes" id="UP000887116">
    <property type="component" value="Unassembled WGS sequence"/>
</dbReference>
<sequence>MFLEFMKRTSVTEKHLVIFPEATSETRYVLLAEVDEDISMRKQRLFSLKSIRKEERRREQHLLFIIHL</sequence>
<dbReference type="EMBL" id="BMAO01007477">
    <property type="protein sequence ID" value="GFR16243.1"/>
    <property type="molecule type" value="Genomic_DNA"/>
</dbReference>